<feature type="signal peptide" evidence="1">
    <location>
        <begin position="1"/>
        <end position="25"/>
    </location>
</feature>
<keyword evidence="2" id="KW-0489">Methyltransferase</keyword>
<proteinExistence type="predicted"/>
<dbReference type="AlphaFoldDB" id="A0AA35SWZ2"/>
<accession>A0AA35SWZ2</accession>
<dbReference type="Gene3D" id="3.40.50.150">
    <property type="entry name" value="Vaccinia Virus protein VP39"/>
    <property type="match status" value="1"/>
</dbReference>
<comment type="caution">
    <text evidence="2">The sequence shown here is derived from an EMBL/GenBank/DDBJ whole genome shotgun (WGS) entry which is preliminary data.</text>
</comment>
<gene>
    <name evidence="2" type="ORF">GBAR_LOCUS20921</name>
</gene>
<keyword evidence="3" id="KW-1185">Reference proteome</keyword>
<dbReference type="GO" id="GO:0032991">
    <property type="term" value="C:protein-containing complex"/>
    <property type="evidence" value="ECO:0007669"/>
    <property type="project" value="TreeGrafter"/>
</dbReference>
<dbReference type="SUPFAM" id="SSF53335">
    <property type="entry name" value="S-adenosyl-L-methionine-dependent methyltransferases"/>
    <property type="match status" value="1"/>
</dbReference>
<keyword evidence="1" id="KW-0732">Signal</keyword>
<keyword evidence="2" id="KW-0808">Transferase</keyword>
<dbReference type="GO" id="GO:0032259">
    <property type="term" value="P:methylation"/>
    <property type="evidence" value="ECO:0007669"/>
    <property type="project" value="UniProtKB-KW"/>
</dbReference>
<dbReference type="GO" id="GO:0005829">
    <property type="term" value="C:cytosol"/>
    <property type="evidence" value="ECO:0007669"/>
    <property type="project" value="TreeGrafter"/>
</dbReference>
<evidence type="ECO:0000313" key="2">
    <source>
        <dbReference type="EMBL" id="CAI8037408.1"/>
    </source>
</evidence>
<dbReference type="PANTHER" id="PTHR14614">
    <property type="entry name" value="HEPATOCELLULAR CARCINOMA-ASSOCIATED ANTIGEN"/>
    <property type="match status" value="1"/>
</dbReference>
<dbReference type="GO" id="GO:0008168">
    <property type="term" value="F:methyltransferase activity"/>
    <property type="evidence" value="ECO:0007669"/>
    <property type="project" value="UniProtKB-KW"/>
</dbReference>
<dbReference type="InterPro" id="IPR029063">
    <property type="entry name" value="SAM-dependent_MTases_sf"/>
</dbReference>
<dbReference type="Proteomes" id="UP001174909">
    <property type="component" value="Unassembled WGS sequence"/>
</dbReference>
<organism evidence="2 3">
    <name type="scientific">Geodia barretti</name>
    <name type="common">Barrett's horny sponge</name>
    <dbReference type="NCBI Taxonomy" id="519541"/>
    <lineage>
        <taxon>Eukaryota</taxon>
        <taxon>Metazoa</taxon>
        <taxon>Porifera</taxon>
        <taxon>Demospongiae</taxon>
        <taxon>Heteroscleromorpha</taxon>
        <taxon>Tetractinellida</taxon>
        <taxon>Astrophorina</taxon>
        <taxon>Geodiidae</taxon>
        <taxon>Geodia</taxon>
    </lineage>
</organism>
<dbReference type="Pfam" id="PF10294">
    <property type="entry name" value="Methyltransf_16"/>
    <property type="match status" value="1"/>
</dbReference>
<feature type="chain" id="PRO_5041326524" evidence="1">
    <location>
        <begin position="26"/>
        <end position="350"/>
    </location>
</feature>
<sequence length="350" mass="39498">MSAFRSWQTVVAVACMMALLHPSTTNQCKEAAETLCHEGEGANPGWDQQLVVYSPPQFLQPLQQKERRVEFASREWIIQQDWDSIGVAAVVWEPALALCRYLEEDGAQLVRGKRVIELGAGTGLVGLVAHGLGAHSVDVTDRNTGPAERNLKLNSHNLDPLRPVAVRQLSWGQDVATFRPPYDVLLAADVVYIEDSFPVLIQSMADLSDNRTTVLLSCKYRYKRDSRFMEMLRERFMGMTVWTSGDLSIYSLRKKLNVVLSQSHLIYTCFKNHFCICAILIPRSYSRQAEKCVRKRSTCKKGSIIPLQFEPTTFTCIVTFHWTTNTVCAAQLCIYIGSNVIEYILKLVTL</sequence>
<evidence type="ECO:0000313" key="3">
    <source>
        <dbReference type="Proteomes" id="UP001174909"/>
    </source>
</evidence>
<dbReference type="PANTHER" id="PTHR14614:SF109">
    <property type="entry name" value="RIBOSOMAL LYSINE N-METHYLTRANSFERASE 5"/>
    <property type="match status" value="1"/>
</dbReference>
<protein>
    <submittedName>
        <fullName evidence="2">Protein N-lysine methyltransferase METTL21A</fullName>
    </submittedName>
</protein>
<evidence type="ECO:0000256" key="1">
    <source>
        <dbReference type="SAM" id="SignalP"/>
    </source>
</evidence>
<dbReference type="CDD" id="cd02440">
    <property type="entry name" value="AdoMet_MTases"/>
    <property type="match status" value="1"/>
</dbReference>
<dbReference type="InterPro" id="IPR019410">
    <property type="entry name" value="Methyltransf_16"/>
</dbReference>
<name>A0AA35SWZ2_GEOBA</name>
<dbReference type="EMBL" id="CASHTH010002935">
    <property type="protein sequence ID" value="CAI8037408.1"/>
    <property type="molecule type" value="Genomic_DNA"/>
</dbReference>
<reference evidence="2" key="1">
    <citation type="submission" date="2023-03" db="EMBL/GenBank/DDBJ databases">
        <authorList>
            <person name="Steffen K."/>
            <person name="Cardenas P."/>
        </authorList>
    </citation>
    <scope>NUCLEOTIDE SEQUENCE</scope>
</reference>